<accession>A0A9P7VKW5</accession>
<dbReference type="AlphaFoldDB" id="A0A9P7VKW5"/>
<comment type="caution">
    <text evidence="1">The sequence shown here is derived from an EMBL/GenBank/DDBJ whole genome shotgun (WGS) entry which is preliminary data.</text>
</comment>
<dbReference type="GeneID" id="66103017"/>
<reference evidence="1" key="1">
    <citation type="submission" date="2020-11" db="EMBL/GenBank/DDBJ databases">
        <title>Adaptations for nitrogen fixation in a non-lichenized fungal sporocarp promotes dispersal by wood-feeding termites.</title>
        <authorList>
            <consortium name="DOE Joint Genome Institute"/>
            <person name="Koch R.A."/>
            <person name="Yoon G."/>
            <person name="Arayal U."/>
            <person name="Lail K."/>
            <person name="Amirebrahimi M."/>
            <person name="Labutti K."/>
            <person name="Lipzen A."/>
            <person name="Riley R."/>
            <person name="Barry K."/>
            <person name="Henrissat B."/>
            <person name="Grigoriev I.V."/>
            <person name="Herr J.R."/>
            <person name="Aime M.C."/>
        </authorList>
    </citation>
    <scope>NUCLEOTIDE SEQUENCE</scope>
    <source>
        <strain evidence="1">MCA 3950</strain>
    </source>
</reference>
<sequence>MVDIAYLCPVPLRSTRGQCSQVPGVRESEAKGPVGSRPFSVPNIGVPSVVVRMLAVCGCFGGRLGARCVFTTMETFRVLIAAITKDFVITYEPSNILHWSDQLSFKLQESLPAFTHANLKSTTSSNHRIMPQWFCFRAPRSPC</sequence>
<proteinExistence type="predicted"/>
<dbReference type="RefSeq" id="XP_043035948.1">
    <property type="nucleotide sequence ID" value="XM_043180721.1"/>
</dbReference>
<name>A0A9P7VKW5_9AGAR</name>
<gene>
    <name evidence="1" type="ORF">BT62DRAFT_383413</name>
</gene>
<organism evidence="1 2">
    <name type="scientific">Guyanagaster necrorhizus</name>
    <dbReference type="NCBI Taxonomy" id="856835"/>
    <lineage>
        <taxon>Eukaryota</taxon>
        <taxon>Fungi</taxon>
        <taxon>Dikarya</taxon>
        <taxon>Basidiomycota</taxon>
        <taxon>Agaricomycotina</taxon>
        <taxon>Agaricomycetes</taxon>
        <taxon>Agaricomycetidae</taxon>
        <taxon>Agaricales</taxon>
        <taxon>Marasmiineae</taxon>
        <taxon>Physalacriaceae</taxon>
        <taxon>Guyanagaster</taxon>
    </lineage>
</organism>
<dbReference type="Proteomes" id="UP000812287">
    <property type="component" value="Unassembled WGS sequence"/>
</dbReference>
<evidence type="ECO:0000313" key="2">
    <source>
        <dbReference type="Proteomes" id="UP000812287"/>
    </source>
</evidence>
<dbReference type="EMBL" id="MU250551">
    <property type="protein sequence ID" value="KAG7442448.1"/>
    <property type="molecule type" value="Genomic_DNA"/>
</dbReference>
<keyword evidence="2" id="KW-1185">Reference proteome</keyword>
<protein>
    <submittedName>
        <fullName evidence="1">Uncharacterized protein</fullName>
    </submittedName>
</protein>
<evidence type="ECO:0000313" key="1">
    <source>
        <dbReference type="EMBL" id="KAG7442448.1"/>
    </source>
</evidence>